<accession>A0A813DAJ2</accession>
<dbReference type="GO" id="GO:0006281">
    <property type="term" value="P:DNA repair"/>
    <property type="evidence" value="ECO:0007669"/>
    <property type="project" value="UniProtKB-KW"/>
</dbReference>
<keyword evidence="4" id="KW-0227">DNA damage</keyword>
<gene>
    <name evidence="12" type="ORF">PGLA1383_LOCUS2176</name>
</gene>
<keyword evidence="13" id="KW-1185">Reference proteome</keyword>
<evidence type="ECO:0000256" key="6">
    <source>
        <dbReference type="ARBA" id="ARBA00022839"/>
    </source>
</evidence>
<proteinExistence type="inferred from homology"/>
<dbReference type="PANTHER" id="PTHR12415:SF0">
    <property type="entry name" value="TYROSYL-DNA PHOSPHODIESTERASE 1"/>
    <property type="match status" value="1"/>
</dbReference>
<keyword evidence="5" id="KW-0378">Hydrolase</keyword>
<feature type="compositionally biased region" description="Acidic residues" evidence="11">
    <location>
        <begin position="239"/>
        <end position="255"/>
    </location>
</feature>
<evidence type="ECO:0000256" key="11">
    <source>
        <dbReference type="SAM" id="MobiDB-lite"/>
    </source>
</evidence>
<name>A0A813DAJ2_POLGL</name>
<evidence type="ECO:0000313" key="12">
    <source>
        <dbReference type="EMBL" id="CAE8583190.1"/>
    </source>
</evidence>
<evidence type="ECO:0000256" key="8">
    <source>
        <dbReference type="ARBA" id="ARBA00023242"/>
    </source>
</evidence>
<evidence type="ECO:0000256" key="2">
    <source>
        <dbReference type="ARBA" id="ARBA00010205"/>
    </source>
</evidence>
<dbReference type="PANTHER" id="PTHR12415">
    <property type="entry name" value="TYROSYL-DNA PHOSPHODIESTERASE 1"/>
    <property type="match status" value="1"/>
</dbReference>
<keyword evidence="3" id="KW-0540">Nuclease</keyword>
<reference evidence="12" key="1">
    <citation type="submission" date="2021-02" db="EMBL/GenBank/DDBJ databases">
        <authorList>
            <person name="Dougan E. K."/>
            <person name="Rhodes N."/>
            <person name="Thang M."/>
            <person name="Chan C."/>
        </authorList>
    </citation>
    <scope>NUCLEOTIDE SEQUENCE</scope>
</reference>
<dbReference type="OrthoDB" id="47785at2759"/>
<keyword evidence="6" id="KW-0269">Exonuclease</keyword>
<evidence type="ECO:0000256" key="4">
    <source>
        <dbReference type="ARBA" id="ARBA00022763"/>
    </source>
</evidence>
<dbReference type="Gene3D" id="3.30.870.10">
    <property type="entry name" value="Endonuclease Chain A"/>
    <property type="match status" value="1"/>
</dbReference>
<dbReference type="Proteomes" id="UP000654075">
    <property type="component" value="Unassembled WGS sequence"/>
</dbReference>
<evidence type="ECO:0000256" key="7">
    <source>
        <dbReference type="ARBA" id="ARBA00023204"/>
    </source>
</evidence>
<feature type="compositionally biased region" description="Low complexity" evidence="11">
    <location>
        <begin position="263"/>
        <end position="275"/>
    </location>
</feature>
<evidence type="ECO:0000256" key="9">
    <source>
        <dbReference type="PIRSR" id="PIRSR610347-1"/>
    </source>
</evidence>
<comment type="subcellular location">
    <subcellularLocation>
        <location evidence="1">Nucleus</location>
    </subcellularLocation>
</comment>
<feature type="region of interest" description="Disordered" evidence="11">
    <location>
        <begin position="239"/>
        <end position="306"/>
    </location>
</feature>
<feature type="binding site" evidence="10">
    <location>
        <position position="143"/>
    </location>
    <ligand>
        <name>substrate</name>
    </ligand>
</feature>
<keyword evidence="7" id="KW-0234">DNA repair</keyword>
<dbReference type="GO" id="GO:0005634">
    <property type="term" value="C:nucleus"/>
    <property type="evidence" value="ECO:0007669"/>
    <property type="project" value="UniProtKB-SubCell"/>
</dbReference>
<protein>
    <submittedName>
        <fullName evidence="12">Uncharacterized protein</fullName>
    </submittedName>
</protein>
<dbReference type="EMBL" id="CAJNNV010000641">
    <property type="protein sequence ID" value="CAE8583190.1"/>
    <property type="molecule type" value="Genomic_DNA"/>
</dbReference>
<dbReference type="GO" id="GO:0017005">
    <property type="term" value="F:3'-tyrosyl-DNA phosphodiesterase activity"/>
    <property type="evidence" value="ECO:0007669"/>
    <property type="project" value="TreeGrafter"/>
</dbReference>
<dbReference type="InterPro" id="IPR010347">
    <property type="entry name" value="Tdp1"/>
</dbReference>
<comment type="similarity">
    <text evidence="2">Belongs to the tyrosyl-DNA phosphodiesterase family.</text>
</comment>
<dbReference type="GO" id="GO:0004527">
    <property type="term" value="F:exonuclease activity"/>
    <property type="evidence" value="ECO:0007669"/>
    <property type="project" value="UniProtKB-KW"/>
</dbReference>
<feature type="active site" description="Proton donor/acceptor" evidence="9">
    <location>
        <position position="141"/>
    </location>
</feature>
<dbReference type="Pfam" id="PF06087">
    <property type="entry name" value="Tyr-DNA_phospho"/>
    <property type="match status" value="1"/>
</dbReference>
<evidence type="ECO:0000256" key="10">
    <source>
        <dbReference type="PIRSR" id="PIRSR610347-2"/>
    </source>
</evidence>
<evidence type="ECO:0000256" key="1">
    <source>
        <dbReference type="ARBA" id="ARBA00004123"/>
    </source>
</evidence>
<dbReference type="GO" id="GO:0003690">
    <property type="term" value="F:double-stranded DNA binding"/>
    <property type="evidence" value="ECO:0007669"/>
    <property type="project" value="TreeGrafter"/>
</dbReference>
<evidence type="ECO:0000256" key="3">
    <source>
        <dbReference type="ARBA" id="ARBA00022722"/>
    </source>
</evidence>
<dbReference type="AlphaFoldDB" id="A0A813DAJ2"/>
<comment type="caution">
    <text evidence="12">The sequence shown here is derived from an EMBL/GenBank/DDBJ whole genome shotgun (WGS) entry which is preliminary data.</text>
</comment>
<evidence type="ECO:0000313" key="13">
    <source>
        <dbReference type="Proteomes" id="UP000654075"/>
    </source>
</evidence>
<dbReference type="GO" id="GO:0003697">
    <property type="term" value="F:single-stranded DNA binding"/>
    <property type="evidence" value="ECO:0007669"/>
    <property type="project" value="TreeGrafter"/>
</dbReference>
<feature type="non-terminal residue" evidence="12">
    <location>
        <position position="1"/>
    </location>
</feature>
<sequence>LPLRAIVDGHCAGRWADPRLVAALLAHCEVNYGLFALEEELHDEVWLQEEERHYVAITGSLGCGTHASRALLEDLDRLTGRSSALWPSSASSAAQRPGPEVVVPPGQGPLSSGYQVIAACGRLCEHDSPWHSPSREKAPNHSKMIARQLWDASRQAPYGWVYVGSHNLTAAAWGVIHRDEGGEHNWVGNRELGILFVHPKIMTSSEAGNDISVFAKMPLPFGLPPRPAGDISHRFELETDDEVDEEESPDWDATPDWEASADWQSSEWQPWQPWQGTDEWASGQWQSDQGWAKADDSDDSERSRDDKDWRLKRNAWWWWQFP</sequence>
<dbReference type="SUPFAM" id="SSF56024">
    <property type="entry name" value="Phospholipase D/nuclease"/>
    <property type="match status" value="1"/>
</dbReference>
<evidence type="ECO:0000256" key="5">
    <source>
        <dbReference type="ARBA" id="ARBA00022801"/>
    </source>
</evidence>
<organism evidence="12 13">
    <name type="scientific">Polarella glacialis</name>
    <name type="common">Dinoflagellate</name>
    <dbReference type="NCBI Taxonomy" id="89957"/>
    <lineage>
        <taxon>Eukaryota</taxon>
        <taxon>Sar</taxon>
        <taxon>Alveolata</taxon>
        <taxon>Dinophyceae</taxon>
        <taxon>Suessiales</taxon>
        <taxon>Suessiaceae</taxon>
        <taxon>Polarella</taxon>
    </lineage>
</organism>
<keyword evidence="8" id="KW-0539">Nucleus</keyword>